<organism evidence="1 2">
    <name type="scientific">[Clostridium] clostridioforme 90A6</name>
    <dbReference type="NCBI Taxonomy" id="999406"/>
    <lineage>
        <taxon>Bacteria</taxon>
        <taxon>Bacillati</taxon>
        <taxon>Bacillota</taxon>
        <taxon>Clostridia</taxon>
        <taxon>Lachnospirales</taxon>
        <taxon>Lachnospiraceae</taxon>
        <taxon>Enterocloster</taxon>
    </lineage>
</organism>
<sequence>MSFENLKNNYSKLLEFLEKEKY</sequence>
<feature type="non-terminal residue" evidence="1">
    <location>
        <position position="22"/>
    </location>
</feature>
<proteinExistence type="predicted"/>
<evidence type="ECO:0000313" key="1">
    <source>
        <dbReference type="EMBL" id="ENZ58302.1"/>
    </source>
</evidence>
<dbReference type="EMBL" id="AGYL01000059">
    <property type="protein sequence ID" value="ENZ58302.1"/>
    <property type="molecule type" value="Genomic_DNA"/>
</dbReference>
<accession>R0CNQ7</accession>
<comment type="caution">
    <text evidence="1">The sequence shown here is derived from an EMBL/GenBank/DDBJ whole genome shotgun (WGS) entry which is preliminary data.</text>
</comment>
<name>R0CNQ7_9FIRM</name>
<reference evidence="1" key="1">
    <citation type="submission" date="2013-01" db="EMBL/GenBank/DDBJ databases">
        <title>The Genome Sequence of Clostridium clostridioforme 90A6.</title>
        <authorList>
            <consortium name="The Broad Institute Genome Sequencing Platform"/>
            <person name="Earl A."/>
            <person name="Ward D."/>
            <person name="Feldgarden M."/>
            <person name="Gevers D."/>
            <person name="Courvalin P."/>
            <person name="Lambert T."/>
            <person name="Walker B."/>
            <person name="Young S.K."/>
            <person name="Zeng Q."/>
            <person name="Gargeya S."/>
            <person name="Fitzgerald M."/>
            <person name="Haas B."/>
            <person name="Abouelleil A."/>
            <person name="Alvarado L."/>
            <person name="Arachchi H.M."/>
            <person name="Berlin A.M."/>
            <person name="Chapman S.B."/>
            <person name="Dewar J."/>
            <person name="Goldberg J."/>
            <person name="Griggs A."/>
            <person name="Gujja S."/>
            <person name="Hansen M."/>
            <person name="Howarth C."/>
            <person name="Imamovic A."/>
            <person name="Larimer J."/>
            <person name="McCowan C."/>
            <person name="Murphy C."/>
            <person name="Neiman D."/>
            <person name="Pearson M."/>
            <person name="Priest M."/>
            <person name="Roberts A."/>
            <person name="Saif S."/>
            <person name="Shea T."/>
            <person name="Sisk P."/>
            <person name="Sykes S."/>
            <person name="Wortman J."/>
            <person name="Nusbaum C."/>
            <person name="Birren B."/>
        </authorList>
    </citation>
    <scope>NUCLEOTIDE SEQUENCE [LARGE SCALE GENOMIC DNA]</scope>
    <source>
        <strain evidence="1">90A6</strain>
    </source>
</reference>
<gene>
    <name evidence="1" type="ORF">HMPREF1083_05269</name>
</gene>
<dbReference type="HOGENOM" id="CLU_221831_0_0_9"/>
<protein>
    <submittedName>
        <fullName evidence="1">Uncharacterized protein</fullName>
    </submittedName>
</protein>
<keyword evidence="2" id="KW-1185">Reference proteome</keyword>
<dbReference type="Proteomes" id="UP000013180">
    <property type="component" value="Unassembled WGS sequence"/>
</dbReference>
<dbReference type="AlphaFoldDB" id="R0CNQ7"/>
<evidence type="ECO:0000313" key="2">
    <source>
        <dbReference type="Proteomes" id="UP000013180"/>
    </source>
</evidence>